<dbReference type="Proteomes" id="UP001203607">
    <property type="component" value="Unassembled WGS sequence"/>
</dbReference>
<keyword evidence="3" id="KW-1185">Reference proteome</keyword>
<dbReference type="InterPro" id="IPR025362">
    <property type="entry name" value="DUF4266"/>
</dbReference>
<evidence type="ECO:0000313" key="3">
    <source>
        <dbReference type="Proteomes" id="UP001203607"/>
    </source>
</evidence>
<evidence type="ECO:0000259" key="1">
    <source>
        <dbReference type="Pfam" id="PF14086"/>
    </source>
</evidence>
<dbReference type="EMBL" id="JAMFMA010000001">
    <property type="protein sequence ID" value="MCL6273149.1"/>
    <property type="molecule type" value="Genomic_DNA"/>
</dbReference>
<proteinExistence type="predicted"/>
<accession>A0ABT0PP42</accession>
<sequence>MKRYLYRFILLGSVLICMESCSTTLKPYERQYINDPEMLMAGSSAVKFHQYVCAIREGAVVAEGKKGSGGCGCN</sequence>
<name>A0ABT0PP42_9FLAO</name>
<feature type="domain" description="DUF4266" evidence="1">
    <location>
        <begin position="26"/>
        <end position="74"/>
    </location>
</feature>
<protein>
    <submittedName>
        <fullName evidence="2">DUF4266 domain-containing protein</fullName>
    </submittedName>
</protein>
<evidence type="ECO:0000313" key="2">
    <source>
        <dbReference type="EMBL" id="MCL6273149.1"/>
    </source>
</evidence>
<dbReference type="RefSeq" id="WP_249656324.1">
    <property type="nucleotide sequence ID" value="NZ_JAMFMA010000001.1"/>
</dbReference>
<organism evidence="2 3">
    <name type="scientific">Flagellimonas spongiicola</name>
    <dbReference type="NCBI Taxonomy" id="2942208"/>
    <lineage>
        <taxon>Bacteria</taxon>
        <taxon>Pseudomonadati</taxon>
        <taxon>Bacteroidota</taxon>
        <taxon>Flavobacteriia</taxon>
        <taxon>Flavobacteriales</taxon>
        <taxon>Flavobacteriaceae</taxon>
        <taxon>Flagellimonas</taxon>
    </lineage>
</organism>
<gene>
    <name evidence="2" type="ORF">M3P19_03965</name>
</gene>
<comment type="caution">
    <text evidence="2">The sequence shown here is derived from an EMBL/GenBank/DDBJ whole genome shotgun (WGS) entry which is preliminary data.</text>
</comment>
<reference evidence="2 3" key="1">
    <citation type="submission" date="2022-05" db="EMBL/GenBank/DDBJ databases">
        <authorList>
            <person name="Park J.-S."/>
        </authorList>
    </citation>
    <scope>NUCLEOTIDE SEQUENCE [LARGE SCALE GENOMIC DNA]</scope>
    <source>
        <strain evidence="2 3">2012CJ35-5</strain>
    </source>
</reference>
<dbReference type="Pfam" id="PF14086">
    <property type="entry name" value="DUF4266"/>
    <property type="match status" value="1"/>
</dbReference>